<organism evidence="2 3">
    <name type="scientific">Chloroflexus aggregans</name>
    <dbReference type="NCBI Taxonomy" id="152260"/>
    <lineage>
        <taxon>Bacteria</taxon>
        <taxon>Bacillati</taxon>
        <taxon>Chloroflexota</taxon>
        <taxon>Chloroflexia</taxon>
        <taxon>Chloroflexales</taxon>
        <taxon>Chloroflexineae</taxon>
        <taxon>Chloroflexaceae</taxon>
        <taxon>Chloroflexus</taxon>
    </lineage>
</organism>
<sequence>MLLRVQCDPQPLQLPPLTQPQVTYVHLVITAEGDHTLPLHLVLVADASRSMRIPIVNEHQFRELVRNGGAHEVLVDGVPVWQLANPLSCEARSQFPSPIDYTVRALHSVVERLAPDDRMALIACASDALVLAPSTPGHRRTDLIGAIARLPVLRLGESTNLAQGLQLALAQFVVTDEPAVRRVVLLTDGFTTDTTMCTTLAREAATHGITISTIGLGSTFEETLLTQIADLSGGRASFGQEAGHIPTIISAELEHARQTTIHALSLHMTLPQTVTLRRIT</sequence>
<dbReference type="AlphaFoldDB" id="A0A2J6X2V4"/>
<feature type="domain" description="VWFA" evidence="1">
    <location>
        <begin position="40"/>
        <end position="253"/>
    </location>
</feature>
<dbReference type="PANTHER" id="PTHR10579:SF43">
    <property type="entry name" value="ZINC FINGER (C3HC4-TYPE RING FINGER) FAMILY PROTEIN"/>
    <property type="match status" value="1"/>
</dbReference>
<evidence type="ECO:0000313" key="3">
    <source>
        <dbReference type="Proteomes" id="UP000243376"/>
    </source>
</evidence>
<dbReference type="Pfam" id="PF00092">
    <property type="entry name" value="VWA"/>
    <property type="match status" value="1"/>
</dbReference>
<gene>
    <name evidence="2" type="ORF">C0184_11095</name>
</gene>
<dbReference type="PROSITE" id="PS50234">
    <property type="entry name" value="VWFA"/>
    <property type="match status" value="1"/>
</dbReference>
<dbReference type="InterPro" id="IPR036465">
    <property type="entry name" value="vWFA_dom_sf"/>
</dbReference>
<dbReference type="InterPro" id="IPR002035">
    <property type="entry name" value="VWF_A"/>
</dbReference>
<dbReference type="InterPro" id="IPR051266">
    <property type="entry name" value="CLCR"/>
</dbReference>
<dbReference type="PANTHER" id="PTHR10579">
    <property type="entry name" value="CALCIUM-ACTIVATED CHLORIDE CHANNEL REGULATOR"/>
    <property type="match status" value="1"/>
</dbReference>
<evidence type="ECO:0000259" key="1">
    <source>
        <dbReference type="PROSITE" id="PS50234"/>
    </source>
</evidence>
<dbReference type="SUPFAM" id="SSF53300">
    <property type="entry name" value="vWA-like"/>
    <property type="match status" value="1"/>
</dbReference>
<name>A0A2J6X2V4_9CHLR</name>
<evidence type="ECO:0000313" key="2">
    <source>
        <dbReference type="EMBL" id="PMP78335.1"/>
    </source>
</evidence>
<protein>
    <submittedName>
        <fullName evidence="2">VWA domain-containing protein</fullName>
    </submittedName>
</protein>
<dbReference type="CDD" id="cd00198">
    <property type="entry name" value="vWFA"/>
    <property type="match status" value="1"/>
</dbReference>
<comment type="caution">
    <text evidence="2">The sequence shown here is derived from an EMBL/GenBank/DDBJ whole genome shotgun (WGS) entry which is preliminary data.</text>
</comment>
<reference evidence="2 3" key="1">
    <citation type="submission" date="2018-01" db="EMBL/GenBank/DDBJ databases">
        <title>Metagenomic assembled genomes from two thermal pools in the Uzon Caldera, Kamchatka, Russia.</title>
        <authorList>
            <person name="Wilkins L."/>
            <person name="Ettinger C."/>
        </authorList>
    </citation>
    <scope>NUCLEOTIDE SEQUENCE [LARGE SCALE GENOMIC DNA]</scope>
    <source>
        <strain evidence="2">ZAV-02</strain>
    </source>
</reference>
<proteinExistence type="predicted"/>
<dbReference type="EMBL" id="PNIQ01000741">
    <property type="protein sequence ID" value="PMP78335.1"/>
    <property type="molecule type" value="Genomic_DNA"/>
</dbReference>
<feature type="non-terminal residue" evidence="2">
    <location>
        <position position="280"/>
    </location>
</feature>
<dbReference type="Proteomes" id="UP000243376">
    <property type="component" value="Unassembled WGS sequence"/>
</dbReference>
<accession>A0A2J6X2V4</accession>
<dbReference type="SMART" id="SM00327">
    <property type="entry name" value="VWA"/>
    <property type="match status" value="1"/>
</dbReference>
<dbReference type="Gene3D" id="3.40.50.410">
    <property type="entry name" value="von Willebrand factor, type A domain"/>
    <property type="match status" value="1"/>
</dbReference>